<dbReference type="AlphaFoldDB" id="A0AAE0RRK9"/>
<reference evidence="1" key="3">
    <citation type="submission" date="2023-05" db="EMBL/GenBank/DDBJ databases">
        <authorList>
            <person name="Smith C.H."/>
        </authorList>
    </citation>
    <scope>NUCLEOTIDE SEQUENCE</scope>
    <source>
        <strain evidence="1">CHS0354</strain>
        <tissue evidence="1">Mantle</tissue>
    </source>
</reference>
<protein>
    <submittedName>
        <fullName evidence="1">Uncharacterized protein</fullName>
    </submittedName>
</protein>
<accession>A0AAE0RRK9</accession>
<evidence type="ECO:0000313" key="2">
    <source>
        <dbReference type="Proteomes" id="UP001195483"/>
    </source>
</evidence>
<dbReference type="Proteomes" id="UP001195483">
    <property type="component" value="Unassembled WGS sequence"/>
</dbReference>
<name>A0AAE0RRK9_9BIVA</name>
<keyword evidence="2" id="KW-1185">Reference proteome</keyword>
<reference evidence="1" key="1">
    <citation type="journal article" date="2021" name="Genome Biol. Evol.">
        <title>A High-Quality Reference Genome for a Parasitic Bivalve with Doubly Uniparental Inheritance (Bivalvia: Unionida).</title>
        <authorList>
            <person name="Smith C.H."/>
        </authorList>
    </citation>
    <scope>NUCLEOTIDE SEQUENCE</scope>
    <source>
        <strain evidence="1">CHS0354</strain>
    </source>
</reference>
<organism evidence="1 2">
    <name type="scientific">Potamilus streckersoni</name>
    <dbReference type="NCBI Taxonomy" id="2493646"/>
    <lineage>
        <taxon>Eukaryota</taxon>
        <taxon>Metazoa</taxon>
        <taxon>Spiralia</taxon>
        <taxon>Lophotrochozoa</taxon>
        <taxon>Mollusca</taxon>
        <taxon>Bivalvia</taxon>
        <taxon>Autobranchia</taxon>
        <taxon>Heteroconchia</taxon>
        <taxon>Palaeoheterodonta</taxon>
        <taxon>Unionida</taxon>
        <taxon>Unionoidea</taxon>
        <taxon>Unionidae</taxon>
        <taxon>Ambleminae</taxon>
        <taxon>Lampsilini</taxon>
        <taxon>Potamilus</taxon>
    </lineage>
</organism>
<proteinExistence type="predicted"/>
<reference evidence="1" key="2">
    <citation type="journal article" date="2021" name="Genome Biol. Evol.">
        <title>Developing a high-quality reference genome for a parasitic bivalve with doubly uniparental inheritance (Bivalvia: Unionida).</title>
        <authorList>
            <person name="Smith C.H."/>
        </authorList>
    </citation>
    <scope>NUCLEOTIDE SEQUENCE</scope>
    <source>
        <strain evidence="1">CHS0354</strain>
        <tissue evidence="1">Mantle</tissue>
    </source>
</reference>
<gene>
    <name evidence="1" type="ORF">CHS0354_006714</name>
</gene>
<dbReference type="EMBL" id="JAEAOA010000458">
    <property type="protein sequence ID" value="KAK3578035.1"/>
    <property type="molecule type" value="Genomic_DNA"/>
</dbReference>
<evidence type="ECO:0000313" key="1">
    <source>
        <dbReference type="EMBL" id="KAK3578035.1"/>
    </source>
</evidence>
<sequence length="200" mass="22461">MTEQGQILFVRRAPGCQFIDLSGFSKAERPRPAEILKYLVSRGTKTENIQGLQNGGRVLYVLFAKGDKPLYMNNQSMKIRGKPVKIYLHPPLVKNLGEKMVPIHFSGLPMAELVVKIEKKFSFKAIKSQMATVWSFPTVFTRIRIITVTENSSLLLCPRKDQPIGKTLESLLQQVLETRIEKAEEVGEINTSAREGTSNG</sequence>
<comment type="caution">
    <text evidence="1">The sequence shown here is derived from an EMBL/GenBank/DDBJ whole genome shotgun (WGS) entry which is preliminary data.</text>
</comment>